<protein>
    <submittedName>
        <fullName evidence="3">Tryptophan halogenase</fullName>
    </submittedName>
</protein>
<feature type="binding site" evidence="2">
    <location>
        <position position="81"/>
    </location>
    <ligand>
        <name>7-chloro-L-tryptophan</name>
        <dbReference type="ChEBI" id="CHEBI:58713"/>
    </ligand>
</feature>
<dbReference type="PANTHER" id="PTHR43747:SF4">
    <property type="entry name" value="FLAVIN-DEPENDENT TRYPTOPHAN HALOGENASE"/>
    <property type="match status" value="1"/>
</dbReference>
<reference evidence="3" key="1">
    <citation type="submission" date="2021-02" db="EMBL/GenBank/DDBJ databases">
        <title>Genome sequence of Rhodospirillales sp. strain TMPK1 isolated from soil.</title>
        <authorList>
            <person name="Nakai R."/>
            <person name="Kusada H."/>
            <person name="Tamaki H."/>
        </authorList>
    </citation>
    <scope>NUCLEOTIDE SEQUENCE</scope>
    <source>
        <strain evidence="3">TMPK1</strain>
    </source>
</reference>
<keyword evidence="2" id="KW-0274">FAD</keyword>
<evidence type="ECO:0000313" key="3">
    <source>
        <dbReference type="EMBL" id="GIL41679.1"/>
    </source>
</evidence>
<dbReference type="PROSITE" id="PS51257">
    <property type="entry name" value="PROKAR_LIPOPROTEIN"/>
    <property type="match status" value="1"/>
</dbReference>
<dbReference type="PANTHER" id="PTHR43747">
    <property type="entry name" value="FAD-BINDING PROTEIN"/>
    <property type="match status" value="1"/>
</dbReference>
<organism evidence="3 4">
    <name type="scientific">Roseiterribacter gracilis</name>
    <dbReference type="NCBI Taxonomy" id="2812848"/>
    <lineage>
        <taxon>Bacteria</taxon>
        <taxon>Pseudomonadati</taxon>
        <taxon>Pseudomonadota</taxon>
        <taxon>Alphaproteobacteria</taxon>
        <taxon>Rhodospirillales</taxon>
        <taxon>Roseiterribacteraceae</taxon>
        <taxon>Roseiterribacter</taxon>
    </lineage>
</organism>
<feature type="active site" evidence="1">
    <location>
        <position position="81"/>
    </location>
</feature>
<dbReference type="InterPro" id="IPR036188">
    <property type="entry name" value="FAD/NAD-bd_sf"/>
</dbReference>
<proteinExistence type="predicted"/>
<evidence type="ECO:0000256" key="1">
    <source>
        <dbReference type="PIRSR" id="PIRSR011396-1"/>
    </source>
</evidence>
<dbReference type="RefSeq" id="WP_420245271.1">
    <property type="nucleotide sequence ID" value="NZ_BOPV01000001.1"/>
</dbReference>
<keyword evidence="4" id="KW-1185">Reference proteome</keyword>
<dbReference type="Pfam" id="PF04820">
    <property type="entry name" value="Trp_halogenase"/>
    <property type="match status" value="1"/>
</dbReference>
<accession>A0A8S8XIB5</accession>
<gene>
    <name evidence="3" type="ORF">TMPK1_39160</name>
</gene>
<dbReference type="SUPFAM" id="SSF51905">
    <property type="entry name" value="FAD/NAD(P)-binding domain"/>
    <property type="match status" value="1"/>
</dbReference>
<sequence length="521" mass="57409">MARIQKILIVGGGTAGWLTACYLAKTLGAGRPGAIGIKLVESRDIGILGVGEGTWPTIRATLAAIGIDEARFIRESTATFKQGVHFAHWARAAGSAGADHYFHPFNQPSYKGDGLHLLPYWLLGAAGDVPFAEAATMQKRVVDASRAPKRFGDADYQGPMNYAFHFDASKFAALLSAHGKSLGVEHDYVNVRDVELDEQGAIAGIVTEEAGTLHADLYIDCSGFRALLIGKALGSAFRDVNDTLFADRALALQVPYDRPDAPIASCTIATGHEAGWTWDIGLHERRGTGYVYSSRHTDDARAEEILRAYVGNVGEGLTPRLLKFRTGYRETQWIKNCVAVGLSAGFLEPLESTGIGLIEMAAYLIGHLFPFDGDTTRVAAEFNAQMTGRFERVVDFLKLHYCLSQRSEPFWRDNVDPATIPATLQDKLAMWRCRPPHRLDFINDLEMFPPSSWQFVLYGMEFKTELAPARTAFPQFDAARQEFHTLRQVTGHAVNDLPPHRAYIDHVIRHGALPQRARVAV</sequence>
<feature type="binding site" evidence="2">
    <location>
        <position position="342"/>
    </location>
    <ligand>
        <name>FAD</name>
        <dbReference type="ChEBI" id="CHEBI:57692"/>
    </ligand>
</feature>
<keyword evidence="2" id="KW-0547">Nucleotide-binding</keyword>
<dbReference type="AlphaFoldDB" id="A0A8S8XIB5"/>
<dbReference type="Gene3D" id="3.50.50.60">
    <property type="entry name" value="FAD/NAD(P)-binding domain"/>
    <property type="match status" value="1"/>
</dbReference>
<dbReference type="GO" id="GO:0000166">
    <property type="term" value="F:nucleotide binding"/>
    <property type="evidence" value="ECO:0007669"/>
    <property type="project" value="UniProtKB-KW"/>
</dbReference>
<feature type="binding site" evidence="2">
    <location>
        <position position="351"/>
    </location>
    <ligand>
        <name>L-tryptophan</name>
        <dbReference type="ChEBI" id="CHEBI:57912"/>
    </ligand>
</feature>
<feature type="binding site" evidence="2">
    <location>
        <position position="355"/>
    </location>
    <ligand>
        <name>FAD</name>
        <dbReference type="ChEBI" id="CHEBI:57692"/>
    </ligand>
</feature>
<dbReference type="InterPro" id="IPR006905">
    <property type="entry name" value="Flavin_halogenase"/>
</dbReference>
<name>A0A8S8XIB5_9PROT</name>
<comment type="caution">
    <text evidence="3">The sequence shown here is derived from an EMBL/GenBank/DDBJ whole genome shotgun (WGS) entry which is preliminary data.</text>
</comment>
<evidence type="ECO:0000313" key="4">
    <source>
        <dbReference type="Proteomes" id="UP000681075"/>
    </source>
</evidence>
<dbReference type="Proteomes" id="UP000681075">
    <property type="component" value="Unassembled WGS sequence"/>
</dbReference>
<feature type="binding site" evidence="2">
    <location>
        <position position="191"/>
    </location>
    <ligand>
        <name>FAD</name>
        <dbReference type="ChEBI" id="CHEBI:57692"/>
    </ligand>
</feature>
<dbReference type="GO" id="GO:0004497">
    <property type="term" value="F:monooxygenase activity"/>
    <property type="evidence" value="ECO:0007669"/>
    <property type="project" value="InterPro"/>
</dbReference>
<evidence type="ECO:0000256" key="2">
    <source>
        <dbReference type="PIRSR" id="PIRSR011396-2"/>
    </source>
</evidence>
<dbReference type="InterPro" id="IPR050816">
    <property type="entry name" value="Flavin-dep_Halogenase_NPB"/>
</dbReference>
<feature type="binding site" evidence="2">
    <location>
        <begin position="12"/>
        <end position="15"/>
    </location>
    <ligand>
        <name>FAD</name>
        <dbReference type="ChEBI" id="CHEBI:57692"/>
    </ligand>
</feature>
<dbReference type="PIRSF" id="PIRSF011396">
    <property type="entry name" value="Trp_halogenase"/>
    <property type="match status" value="1"/>
</dbReference>
<dbReference type="EMBL" id="BOPV01000001">
    <property type="protein sequence ID" value="GIL41679.1"/>
    <property type="molecule type" value="Genomic_DNA"/>
</dbReference>
<keyword evidence="2" id="KW-0285">Flavoprotein</keyword>
<dbReference type="InterPro" id="IPR033856">
    <property type="entry name" value="Trp_halogen"/>
</dbReference>